<dbReference type="InterPro" id="IPR002549">
    <property type="entry name" value="AI-2E-like"/>
</dbReference>
<evidence type="ECO:0000256" key="5">
    <source>
        <dbReference type="ARBA" id="ARBA00022692"/>
    </source>
</evidence>
<evidence type="ECO:0000256" key="8">
    <source>
        <dbReference type="SAM" id="Phobius"/>
    </source>
</evidence>
<dbReference type="GO" id="GO:0005886">
    <property type="term" value="C:plasma membrane"/>
    <property type="evidence" value="ECO:0007669"/>
    <property type="project" value="UniProtKB-SubCell"/>
</dbReference>
<organism evidence="9">
    <name type="scientific">Longilinea arvoryzae</name>
    <dbReference type="NCBI Taxonomy" id="360412"/>
    <lineage>
        <taxon>Bacteria</taxon>
        <taxon>Bacillati</taxon>
        <taxon>Chloroflexota</taxon>
        <taxon>Anaerolineae</taxon>
        <taxon>Anaerolineales</taxon>
        <taxon>Anaerolineaceae</taxon>
        <taxon>Longilinea</taxon>
    </lineage>
</organism>
<dbReference type="Pfam" id="PF01594">
    <property type="entry name" value="AI-2E_transport"/>
    <property type="match status" value="1"/>
</dbReference>
<feature type="transmembrane region" description="Helical" evidence="8">
    <location>
        <begin position="53"/>
        <end position="78"/>
    </location>
</feature>
<comment type="subcellular location">
    <subcellularLocation>
        <location evidence="1">Cell membrane</location>
        <topology evidence="1">Multi-pass membrane protein</topology>
    </subcellularLocation>
</comment>
<keyword evidence="5 8" id="KW-0812">Transmembrane</keyword>
<keyword evidence="4" id="KW-1003">Cell membrane</keyword>
<proteinExistence type="inferred from homology"/>
<dbReference type="STRING" id="360412.LARV_01355"/>
<accession>A0A0S7BF31</accession>
<evidence type="ECO:0000256" key="4">
    <source>
        <dbReference type="ARBA" id="ARBA00022475"/>
    </source>
</evidence>
<keyword evidence="7 8" id="KW-0472">Membrane</keyword>
<gene>
    <name evidence="9" type="ORF">LARV_01355</name>
</gene>
<dbReference type="EMBL" id="DF967972">
    <property type="protein sequence ID" value="GAP13600.1"/>
    <property type="molecule type" value="Genomic_DNA"/>
</dbReference>
<feature type="transmembrane region" description="Helical" evidence="8">
    <location>
        <begin position="141"/>
        <end position="163"/>
    </location>
</feature>
<sequence length="407" mass="44823">MWATLIIVFVAFCFWLLYRFYQVVFIFFIAIVLGTVIRPIVNWLQRKGLPRIAGILVVFFLVFAALTGFVLLLFPLIFEQGSTITTALPGYYQSLREWMMLNPNPLIARLSEFLPAVLPSLVPTQQSGQQMLILAGQAAGYISMAANAIFIATAILLLVYHWALDGQRTIQSLLLFVPKGRRESVNQLITDISTKVSFYVAGQAVLCLTIGILALIAYLLIGLPNALLLALVAGVLEAVPMIGPLLGAIPASVIALSIAPSKLVWVIIATLVIQQMENILLVPRVMRKAVGVNPFVSLLSIFAFSSLFGIAGALMAIPIAAIIQLLLDRFVFHPVAVEPEISTDRDYASRLRYEAQDLAQDLRRQARITKWGSDLRVKQIDQVMDEIEAITTDLDALLAQVRPPEAP</sequence>
<evidence type="ECO:0000256" key="3">
    <source>
        <dbReference type="ARBA" id="ARBA00022448"/>
    </source>
</evidence>
<feature type="transmembrane region" description="Helical" evidence="8">
    <location>
        <begin position="263"/>
        <end position="281"/>
    </location>
</feature>
<evidence type="ECO:0000256" key="1">
    <source>
        <dbReference type="ARBA" id="ARBA00004651"/>
    </source>
</evidence>
<dbReference type="PANTHER" id="PTHR21716:SF53">
    <property type="entry name" value="PERMEASE PERM-RELATED"/>
    <property type="match status" value="1"/>
</dbReference>
<evidence type="ECO:0000313" key="9">
    <source>
        <dbReference type="EMBL" id="GAP13600.1"/>
    </source>
</evidence>
<keyword evidence="10" id="KW-1185">Reference proteome</keyword>
<feature type="transmembrane region" description="Helical" evidence="8">
    <location>
        <begin position="227"/>
        <end position="256"/>
    </location>
</feature>
<name>A0A0S7BF31_9CHLR</name>
<dbReference type="PANTHER" id="PTHR21716">
    <property type="entry name" value="TRANSMEMBRANE PROTEIN"/>
    <property type="match status" value="1"/>
</dbReference>
<dbReference type="AlphaFoldDB" id="A0A0S7BF31"/>
<evidence type="ECO:0000256" key="6">
    <source>
        <dbReference type="ARBA" id="ARBA00022989"/>
    </source>
</evidence>
<evidence type="ECO:0000256" key="7">
    <source>
        <dbReference type="ARBA" id="ARBA00023136"/>
    </source>
</evidence>
<feature type="transmembrane region" description="Helical" evidence="8">
    <location>
        <begin position="196"/>
        <end position="221"/>
    </location>
</feature>
<evidence type="ECO:0000313" key="10">
    <source>
        <dbReference type="Proteomes" id="UP000055060"/>
    </source>
</evidence>
<dbReference type="Proteomes" id="UP000055060">
    <property type="component" value="Unassembled WGS sequence"/>
</dbReference>
<feature type="transmembrane region" description="Helical" evidence="8">
    <location>
        <begin position="23"/>
        <end position="41"/>
    </location>
</feature>
<dbReference type="GO" id="GO:0055085">
    <property type="term" value="P:transmembrane transport"/>
    <property type="evidence" value="ECO:0007669"/>
    <property type="project" value="TreeGrafter"/>
</dbReference>
<keyword evidence="6 8" id="KW-1133">Transmembrane helix</keyword>
<feature type="transmembrane region" description="Helical" evidence="8">
    <location>
        <begin position="301"/>
        <end position="327"/>
    </location>
</feature>
<comment type="similarity">
    <text evidence="2">Belongs to the autoinducer-2 exporter (AI-2E) (TC 2.A.86) family.</text>
</comment>
<keyword evidence="3" id="KW-0813">Transport</keyword>
<reference evidence="9" key="1">
    <citation type="submission" date="2015-07" db="EMBL/GenBank/DDBJ databases">
        <title>Draft Genome Sequences of Anaerolinea thermolimosa IMO-1, Bellilinea caldifistulae GOMI-1, Leptolinea tardivitalis YMTK-2, Levilinea saccharolytica KIBI-1,Longilinea arvoryzae KOME-1, Previously Described as Members of the Anaerolineaceae (Chloroflexi).</title>
        <authorList>
            <person name="Sekiguchi Y."/>
            <person name="Ohashi A."/>
            <person name="Matsuura N."/>
            <person name="Tourlousse M.D."/>
        </authorList>
    </citation>
    <scope>NUCLEOTIDE SEQUENCE [LARGE SCALE GENOMIC DNA]</scope>
    <source>
        <strain evidence="9">KOME-1</strain>
    </source>
</reference>
<evidence type="ECO:0000256" key="2">
    <source>
        <dbReference type="ARBA" id="ARBA00009773"/>
    </source>
</evidence>
<protein>
    <submittedName>
        <fullName evidence="9">Predicted permease</fullName>
    </submittedName>
</protein>